<feature type="coiled-coil region" evidence="2">
    <location>
        <begin position="26"/>
        <end position="53"/>
    </location>
</feature>
<feature type="coiled-coil region" evidence="2">
    <location>
        <begin position="115"/>
        <end position="188"/>
    </location>
</feature>
<proteinExistence type="inferred from homology"/>
<dbReference type="EMBL" id="CASHTH010000237">
    <property type="protein sequence ID" value="CAI7995047.1"/>
    <property type="molecule type" value="Genomic_DNA"/>
</dbReference>
<keyword evidence="2" id="KW-0175">Coiled coil</keyword>
<evidence type="ECO:0000313" key="3">
    <source>
        <dbReference type="EMBL" id="CAI7995047.1"/>
    </source>
</evidence>
<sequence length="219" mass="25007">MPIFEKIRRIFNSNINDLLDRVEDPEKILNQLLEDMQHELKEVKIQVAAAIRDGNKFEAQYKENLEGAEKWEKRAIVFIQNGDDARAKEALRRKRSADDLAAGFCEQFEAQQGSVSVLKDGLATLEQKIEEAKSKRALLIARQRRAEAERAIHQTVSGLSDSSALNAFDRIQDRVLDAEAEAEALSEMRQPSLEDEFDKLDKKDEIDDELAKLKARLKE</sequence>
<dbReference type="InterPro" id="IPR007157">
    <property type="entry name" value="PspA_VIPP1"/>
</dbReference>
<dbReference type="PANTHER" id="PTHR31088">
    <property type="entry name" value="MEMBRANE-ASSOCIATED PROTEIN VIPP1, CHLOROPLASTIC"/>
    <property type="match status" value="1"/>
</dbReference>
<evidence type="ECO:0000313" key="4">
    <source>
        <dbReference type="Proteomes" id="UP001174909"/>
    </source>
</evidence>
<organism evidence="3 4">
    <name type="scientific">Geodia barretti</name>
    <name type="common">Barrett's horny sponge</name>
    <dbReference type="NCBI Taxonomy" id="519541"/>
    <lineage>
        <taxon>Eukaryota</taxon>
        <taxon>Metazoa</taxon>
        <taxon>Porifera</taxon>
        <taxon>Demospongiae</taxon>
        <taxon>Heteroscleromorpha</taxon>
        <taxon>Tetractinellida</taxon>
        <taxon>Astrophorina</taxon>
        <taxon>Geodiidae</taxon>
        <taxon>Geodia</taxon>
    </lineage>
</organism>
<evidence type="ECO:0000256" key="2">
    <source>
        <dbReference type="SAM" id="Coils"/>
    </source>
</evidence>
<dbReference type="PANTHER" id="PTHR31088:SF6">
    <property type="entry name" value="PHAGE SHOCK PROTEIN A"/>
    <property type="match status" value="1"/>
</dbReference>
<gene>
    <name evidence="3" type="ORF">GBAR_LOCUS1601</name>
</gene>
<evidence type="ECO:0000256" key="1">
    <source>
        <dbReference type="ARBA" id="ARBA00043985"/>
    </source>
</evidence>
<protein>
    <submittedName>
        <fullName evidence="3">Protein sll0617</fullName>
    </submittedName>
</protein>
<accession>A0AA35QXE9</accession>
<keyword evidence="4" id="KW-1185">Reference proteome</keyword>
<dbReference type="Pfam" id="PF04012">
    <property type="entry name" value="PspA_IM30"/>
    <property type="match status" value="1"/>
</dbReference>
<dbReference type="Proteomes" id="UP001174909">
    <property type="component" value="Unassembled WGS sequence"/>
</dbReference>
<name>A0AA35QXE9_GEOBA</name>
<comment type="caution">
    <text evidence="3">The sequence shown here is derived from an EMBL/GenBank/DDBJ whole genome shotgun (WGS) entry which is preliminary data.</text>
</comment>
<reference evidence="3" key="1">
    <citation type="submission" date="2023-03" db="EMBL/GenBank/DDBJ databases">
        <authorList>
            <person name="Steffen K."/>
            <person name="Cardenas P."/>
        </authorList>
    </citation>
    <scope>NUCLEOTIDE SEQUENCE</scope>
</reference>
<comment type="similarity">
    <text evidence="1">Belongs to the PspA/Vipp/IM30 family.</text>
</comment>
<dbReference type="AlphaFoldDB" id="A0AA35QXE9"/>